<evidence type="ECO:0000259" key="2">
    <source>
        <dbReference type="Pfam" id="PF14832"/>
    </source>
</evidence>
<keyword evidence="4" id="KW-1185">Reference proteome</keyword>
<dbReference type="InterPro" id="IPR028116">
    <property type="entry name" value="Cis-CaaD-like"/>
</dbReference>
<accession>A0A6A6J056</accession>
<dbReference type="Pfam" id="PF14832">
    <property type="entry name" value="Tautomerase_3"/>
    <property type="match status" value="1"/>
</dbReference>
<dbReference type="Proteomes" id="UP000800094">
    <property type="component" value="Unassembled WGS sequence"/>
</dbReference>
<reference evidence="3" key="1">
    <citation type="journal article" date="2020" name="Stud. Mycol.">
        <title>101 Dothideomycetes genomes: a test case for predicting lifestyles and emergence of pathogens.</title>
        <authorList>
            <person name="Haridas S."/>
            <person name="Albert R."/>
            <person name="Binder M."/>
            <person name="Bloem J."/>
            <person name="Labutti K."/>
            <person name="Salamov A."/>
            <person name="Andreopoulos B."/>
            <person name="Baker S."/>
            <person name="Barry K."/>
            <person name="Bills G."/>
            <person name="Bluhm B."/>
            <person name="Cannon C."/>
            <person name="Castanera R."/>
            <person name="Culley D."/>
            <person name="Daum C."/>
            <person name="Ezra D."/>
            <person name="Gonzalez J."/>
            <person name="Henrissat B."/>
            <person name="Kuo A."/>
            <person name="Liang C."/>
            <person name="Lipzen A."/>
            <person name="Lutzoni F."/>
            <person name="Magnuson J."/>
            <person name="Mondo S."/>
            <person name="Nolan M."/>
            <person name="Ohm R."/>
            <person name="Pangilinan J."/>
            <person name="Park H.-J."/>
            <person name="Ramirez L."/>
            <person name="Alfaro M."/>
            <person name="Sun H."/>
            <person name="Tritt A."/>
            <person name="Yoshinaga Y."/>
            <person name="Zwiers L.-H."/>
            <person name="Turgeon B."/>
            <person name="Goodwin S."/>
            <person name="Spatafora J."/>
            <person name="Crous P."/>
            <person name="Grigoriev I."/>
        </authorList>
    </citation>
    <scope>NUCLEOTIDE SEQUENCE</scope>
    <source>
        <strain evidence="3">CBS 122368</strain>
    </source>
</reference>
<dbReference type="AlphaFoldDB" id="A0A6A6J056"/>
<sequence>MPLWLIYHPTNTFTTPTEKSALATSITTVYTAVNLPAFYVNVLFIPLSPHSIYIGGTPRPSAPSTTNSEPGPDSSKPFIRITVQNIARKIPNDAIRDRFLGSVDAALKPFIEDKGYDWEYSLEETNRDLWKVQGLVPPMPGSEAEGEWVRGNRAVPFEREKGGLPAVL</sequence>
<protein>
    <recommendedName>
        <fullName evidence="2">Tautomerase cis-CaaD-like domain-containing protein</fullName>
    </recommendedName>
</protein>
<proteinExistence type="predicted"/>
<dbReference type="OrthoDB" id="2129288at2759"/>
<dbReference type="RefSeq" id="XP_033691215.1">
    <property type="nucleotide sequence ID" value="XM_033825419.1"/>
</dbReference>
<dbReference type="Gene3D" id="3.30.429.10">
    <property type="entry name" value="Macrophage Migration Inhibitory Factor"/>
    <property type="match status" value="1"/>
</dbReference>
<evidence type="ECO:0000313" key="4">
    <source>
        <dbReference type="Proteomes" id="UP000800094"/>
    </source>
</evidence>
<dbReference type="InterPro" id="IPR014347">
    <property type="entry name" value="Tautomerase/MIF_sf"/>
</dbReference>
<feature type="domain" description="Tautomerase cis-CaaD-like" evidence="2">
    <location>
        <begin position="1"/>
        <end position="153"/>
    </location>
</feature>
<organism evidence="3 4">
    <name type="scientific">Trematosphaeria pertusa</name>
    <dbReference type="NCBI Taxonomy" id="390896"/>
    <lineage>
        <taxon>Eukaryota</taxon>
        <taxon>Fungi</taxon>
        <taxon>Dikarya</taxon>
        <taxon>Ascomycota</taxon>
        <taxon>Pezizomycotina</taxon>
        <taxon>Dothideomycetes</taxon>
        <taxon>Pleosporomycetidae</taxon>
        <taxon>Pleosporales</taxon>
        <taxon>Massarineae</taxon>
        <taxon>Trematosphaeriaceae</taxon>
        <taxon>Trematosphaeria</taxon>
    </lineage>
</organism>
<gene>
    <name evidence="3" type="ORF">BU26DRAFT_472266</name>
</gene>
<feature type="region of interest" description="Disordered" evidence="1">
    <location>
        <begin position="57"/>
        <end position="76"/>
    </location>
</feature>
<evidence type="ECO:0000256" key="1">
    <source>
        <dbReference type="SAM" id="MobiDB-lite"/>
    </source>
</evidence>
<evidence type="ECO:0000313" key="3">
    <source>
        <dbReference type="EMBL" id="KAF2256211.1"/>
    </source>
</evidence>
<name>A0A6A6J056_9PLEO</name>
<dbReference type="EMBL" id="ML987189">
    <property type="protein sequence ID" value="KAF2256211.1"/>
    <property type="molecule type" value="Genomic_DNA"/>
</dbReference>
<dbReference type="GeneID" id="54578749"/>